<dbReference type="PROSITE" id="PS50943">
    <property type="entry name" value="HTH_CROC1"/>
    <property type="match status" value="1"/>
</dbReference>
<dbReference type="InterPro" id="IPR001387">
    <property type="entry name" value="Cro/C1-type_HTH"/>
</dbReference>
<gene>
    <name evidence="2" type="ORF">ACFH04_39830</name>
</gene>
<evidence type="ECO:0000313" key="3">
    <source>
        <dbReference type="Proteomes" id="UP001589887"/>
    </source>
</evidence>
<dbReference type="InterPro" id="IPR010982">
    <property type="entry name" value="Lambda_DNA-bd_dom_sf"/>
</dbReference>
<keyword evidence="3" id="KW-1185">Reference proteome</keyword>
<accession>A0ABV6TVL2</accession>
<evidence type="ECO:0000259" key="1">
    <source>
        <dbReference type="PROSITE" id="PS50943"/>
    </source>
</evidence>
<dbReference type="RefSeq" id="WP_394323837.1">
    <property type="nucleotide sequence ID" value="NZ_JBHMQV010000009.1"/>
</dbReference>
<dbReference type="Proteomes" id="UP001589887">
    <property type="component" value="Unassembled WGS sequence"/>
</dbReference>
<dbReference type="CDD" id="cd00093">
    <property type="entry name" value="HTH_XRE"/>
    <property type="match status" value="1"/>
</dbReference>
<comment type="caution">
    <text evidence="2">The sequence shown here is derived from an EMBL/GenBank/DDBJ whole genome shotgun (WGS) entry which is preliminary data.</text>
</comment>
<dbReference type="EMBL" id="JBHMQV010000009">
    <property type="protein sequence ID" value="MFC0849827.1"/>
    <property type="molecule type" value="Genomic_DNA"/>
</dbReference>
<organism evidence="2 3">
    <name type="scientific">Streptomyces noboritoensis</name>
    <dbReference type="NCBI Taxonomy" id="67337"/>
    <lineage>
        <taxon>Bacteria</taxon>
        <taxon>Bacillati</taxon>
        <taxon>Actinomycetota</taxon>
        <taxon>Actinomycetes</taxon>
        <taxon>Kitasatosporales</taxon>
        <taxon>Streptomycetaceae</taxon>
        <taxon>Streptomyces</taxon>
    </lineage>
</organism>
<name>A0ABV6TVL2_9ACTN</name>
<sequence length="171" mass="19591">MILDRLSVAGVWLLVERLIMTERANWGLADRINFLFSATRDSNGQRYSNEQVAAAIRKSGVVISQSYIWQLRRKKKTNPTLRHLQALADFFRVPVSYFFESGICDHLEPVMSNFEETAKDSQIRLIAMRTEGLSEARRRQVLEFLDVISQLEQAERCGFLPGAAEPEKWGA</sequence>
<evidence type="ECO:0000313" key="2">
    <source>
        <dbReference type="EMBL" id="MFC0849827.1"/>
    </source>
</evidence>
<dbReference type="Gene3D" id="1.10.260.40">
    <property type="entry name" value="lambda repressor-like DNA-binding domains"/>
    <property type="match status" value="1"/>
</dbReference>
<dbReference type="SUPFAM" id="SSF47413">
    <property type="entry name" value="lambda repressor-like DNA-binding domains"/>
    <property type="match status" value="1"/>
</dbReference>
<protein>
    <submittedName>
        <fullName evidence="2">Helix-turn-helix domain-containing protein</fullName>
    </submittedName>
</protein>
<feature type="domain" description="HTH cro/C1-type" evidence="1">
    <location>
        <begin position="63"/>
        <end position="98"/>
    </location>
</feature>
<reference evidence="2 3" key="1">
    <citation type="submission" date="2024-09" db="EMBL/GenBank/DDBJ databases">
        <authorList>
            <person name="Sun Q."/>
            <person name="Mori K."/>
        </authorList>
    </citation>
    <scope>NUCLEOTIDE SEQUENCE [LARGE SCALE GENOMIC DNA]</scope>
    <source>
        <strain evidence="2 3">JCM 4557</strain>
    </source>
</reference>
<proteinExistence type="predicted"/>